<reference evidence="1" key="1">
    <citation type="submission" date="2023-11" db="EMBL/GenBank/DDBJ databases">
        <authorList>
            <person name="Poullet M."/>
        </authorList>
    </citation>
    <scope>NUCLEOTIDE SEQUENCE</scope>
    <source>
        <strain evidence="1">E1834</strain>
    </source>
</reference>
<evidence type="ECO:0000313" key="1">
    <source>
        <dbReference type="EMBL" id="CAK5067902.1"/>
    </source>
</evidence>
<comment type="caution">
    <text evidence="1">The sequence shown here is derived from an EMBL/GenBank/DDBJ whole genome shotgun (WGS) entry which is preliminary data.</text>
</comment>
<evidence type="ECO:0000313" key="2">
    <source>
        <dbReference type="Proteomes" id="UP001497535"/>
    </source>
</evidence>
<proteinExistence type="predicted"/>
<organism evidence="1 2">
    <name type="scientific">Meloidogyne enterolobii</name>
    <name type="common">Root-knot nematode worm</name>
    <name type="synonym">Meloidogyne mayaguensis</name>
    <dbReference type="NCBI Taxonomy" id="390850"/>
    <lineage>
        <taxon>Eukaryota</taxon>
        <taxon>Metazoa</taxon>
        <taxon>Ecdysozoa</taxon>
        <taxon>Nematoda</taxon>
        <taxon>Chromadorea</taxon>
        <taxon>Rhabditida</taxon>
        <taxon>Tylenchina</taxon>
        <taxon>Tylenchomorpha</taxon>
        <taxon>Tylenchoidea</taxon>
        <taxon>Meloidogynidae</taxon>
        <taxon>Meloidogyninae</taxon>
        <taxon>Meloidogyne</taxon>
    </lineage>
</organism>
<accession>A0ACB0YXJ0</accession>
<keyword evidence="2" id="KW-1185">Reference proteome</keyword>
<dbReference type="Proteomes" id="UP001497535">
    <property type="component" value="Unassembled WGS sequence"/>
</dbReference>
<protein>
    <submittedName>
        <fullName evidence="1">Uncharacterized protein</fullName>
    </submittedName>
</protein>
<sequence>MKIARYLLEKLFKCTFESAHFNFIIFNPKMIQLLFDENKINIPLQIHTRRTFLFNNNKQTKYLLKFVFNHLISNEFNVWPSNRQNLGVAFKILTTGGDKFPKVCCDDTIFKSSVYNFIIRHIETSKDCSKMVKEISLRIRRPLILSERAENIEIKNENNRVKSTKYQLSNKYNPEMKFSVYIKETFLYNDVEIKRII</sequence>
<gene>
    <name evidence="1" type="ORF">MENTE1834_LOCUS17968</name>
</gene>
<dbReference type="EMBL" id="CAVMJV010000020">
    <property type="protein sequence ID" value="CAK5067902.1"/>
    <property type="molecule type" value="Genomic_DNA"/>
</dbReference>
<name>A0ACB0YXJ0_MELEN</name>